<evidence type="ECO:0000313" key="2">
    <source>
        <dbReference type="EMBL" id="MFB2881785.1"/>
    </source>
</evidence>
<protein>
    <recommendedName>
        <fullName evidence="1">UPF0367 protein ACE1CC_33455</fullName>
    </recommendedName>
</protein>
<evidence type="ECO:0000313" key="3">
    <source>
        <dbReference type="Proteomes" id="UP001576774"/>
    </source>
</evidence>
<accession>A0ABV4XG46</accession>
<dbReference type="Pfam" id="PF26132">
    <property type="entry name" value="UPF0367"/>
    <property type="match status" value="1"/>
</dbReference>
<dbReference type="InterPro" id="IPR020885">
    <property type="entry name" value="UPF0367"/>
</dbReference>
<organism evidence="2 3">
    <name type="scientific">Floridaenema aerugineum BLCC-F46</name>
    <dbReference type="NCBI Taxonomy" id="3153654"/>
    <lineage>
        <taxon>Bacteria</taxon>
        <taxon>Bacillati</taxon>
        <taxon>Cyanobacteriota</taxon>
        <taxon>Cyanophyceae</taxon>
        <taxon>Oscillatoriophycideae</taxon>
        <taxon>Aerosakkonematales</taxon>
        <taxon>Aerosakkonemataceae</taxon>
        <taxon>Floridanema</taxon>
        <taxon>Floridanema aerugineum</taxon>
    </lineage>
</organism>
<dbReference type="EMBL" id="JBHFNQ010000245">
    <property type="protein sequence ID" value="MFB2881785.1"/>
    <property type="molecule type" value="Genomic_DNA"/>
</dbReference>
<comment type="similarity">
    <text evidence="1">Belongs to the UPF0367 family.</text>
</comment>
<dbReference type="HAMAP" id="MF_01360">
    <property type="entry name" value="UPF0367"/>
    <property type="match status" value="1"/>
</dbReference>
<evidence type="ECO:0000256" key="1">
    <source>
        <dbReference type="HAMAP-Rule" id="MF_01360"/>
    </source>
</evidence>
<sequence>MFTIDLTLKNTPFPYSVQRKEESDAIALYNEILEAMRSGNPAILELTCEKQTEKKIAILTSAILAVQLSQKSSAAAAGRPPGFLMMAGE</sequence>
<dbReference type="RefSeq" id="WP_413274755.1">
    <property type="nucleotide sequence ID" value="NZ_JBHFNQ010000245.1"/>
</dbReference>
<gene>
    <name evidence="2" type="ORF">ACE1CC_33455</name>
</gene>
<dbReference type="Proteomes" id="UP001576774">
    <property type="component" value="Unassembled WGS sequence"/>
</dbReference>
<comment type="caution">
    <text evidence="2">The sequence shown here is derived from an EMBL/GenBank/DDBJ whole genome shotgun (WGS) entry which is preliminary data.</text>
</comment>
<name>A0ABV4XG46_9CYAN</name>
<reference evidence="2 3" key="1">
    <citation type="submission" date="2024-09" db="EMBL/GenBank/DDBJ databases">
        <title>Floridaenema gen nov. (Aerosakkonemataceae, Aerosakkonematales ord. nov., Cyanobacteria) from benthic tropical and subtropical fresh waters, with the description of four new species.</title>
        <authorList>
            <person name="Moretto J.A."/>
            <person name="Berthold D.E."/>
            <person name="Lefler F.W."/>
            <person name="Huang I.-S."/>
            <person name="Laughinghouse H. IV."/>
        </authorList>
    </citation>
    <scope>NUCLEOTIDE SEQUENCE [LARGE SCALE GENOMIC DNA]</scope>
    <source>
        <strain evidence="2 3">BLCC-F46</strain>
    </source>
</reference>
<proteinExistence type="inferred from homology"/>
<dbReference type="NCBIfam" id="NF010236">
    <property type="entry name" value="PRK13683.1"/>
    <property type="match status" value="1"/>
</dbReference>
<keyword evidence="3" id="KW-1185">Reference proteome</keyword>